<sequence length="74" mass="8729">EPDFDTYKKFFVACDTLHKIISHMEMVDADIQFMENQGYRIVDDFPKEDPEPVKLKHKPKVKISNGIIYEEGIR</sequence>
<protein>
    <submittedName>
        <fullName evidence="1">Uncharacterized protein</fullName>
    </submittedName>
</protein>
<comment type="caution">
    <text evidence="1">The sequence shown here is derived from an EMBL/GenBank/DDBJ whole genome shotgun (WGS) entry which is preliminary data.</text>
</comment>
<reference evidence="1" key="1">
    <citation type="journal article" date="2014" name="Front. Microbiol.">
        <title>High frequency of phylogenetically diverse reductive dehalogenase-homologous genes in deep subseafloor sedimentary metagenomes.</title>
        <authorList>
            <person name="Kawai M."/>
            <person name="Futagami T."/>
            <person name="Toyoda A."/>
            <person name="Takaki Y."/>
            <person name="Nishi S."/>
            <person name="Hori S."/>
            <person name="Arai W."/>
            <person name="Tsubouchi T."/>
            <person name="Morono Y."/>
            <person name="Uchiyama I."/>
            <person name="Ito T."/>
            <person name="Fujiyama A."/>
            <person name="Inagaki F."/>
            <person name="Takami H."/>
        </authorList>
    </citation>
    <scope>NUCLEOTIDE SEQUENCE</scope>
    <source>
        <strain evidence="1">Expedition CK06-06</strain>
    </source>
</reference>
<name>X1DXJ1_9ZZZZ</name>
<proteinExistence type="predicted"/>
<feature type="non-terminal residue" evidence="1">
    <location>
        <position position="1"/>
    </location>
</feature>
<dbReference type="EMBL" id="BART01022818">
    <property type="protein sequence ID" value="GAH01098.1"/>
    <property type="molecule type" value="Genomic_DNA"/>
</dbReference>
<accession>X1DXJ1</accession>
<evidence type="ECO:0000313" key="1">
    <source>
        <dbReference type="EMBL" id="GAH01098.1"/>
    </source>
</evidence>
<organism evidence="1">
    <name type="scientific">marine sediment metagenome</name>
    <dbReference type="NCBI Taxonomy" id="412755"/>
    <lineage>
        <taxon>unclassified sequences</taxon>
        <taxon>metagenomes</taxon>
        <taxon>ecological metagenomes</taxon>
    </lineage>
</organism>
<dbReference type="AlphaFoldDB" id="X1DXJ1"/>
<gene>
    <name evidence="1" type="ORF">S01H4_41685</name>
</gene>